<comment type="caution">
    <text evidence="3">The sequence shown here is derived from an EMBL/GenBank/DDBJ whole genome shotgun (WGS) entry which is preliminary data.</text>
</comment>
<feature type="chain" id="PRO_5046493852" description="D-alanyl-D-alanine carboxypeptidase-like core domain-containing protein" evidence="1">
    <location>
        <begin position="38"/>
        <end position="263"/>
    </location>
</feature>
<proteinExistence type="predicted"/>
<dbReference type="InterPro" id="IPR058193">
    <property type="entry name" value="VanY/YodJ_core_dom"/>
</dbReference>
<dbReference type="RefSeq" id="WP_345151578.1">
    <property type="nucleotide sequence ID" value="NZ_BAABEO010000019.1"/>
</dbReference>
<feature type="signal peptide" evidence="1">
    <location>
        <begin position="1"/>
        <end position="37"/>
    </location>
</feature>
<evidence type="ECO:0000313" key="3">
    <source>
        <dbReference type="EMBL" id="GAA3688841.1"/>
    </source>
</evidence>
<sequence length="263" mass="27821">MGNRLAIRGAAVAAAVFLCLGGIPAPPALPGAPPALAAGPVSGVPASVPAAWTATVAVGPVSAGTVPEVGAATSTVRRPPASVRSLGVLVNKSRPLKPATYVPKLTTIKGTSFRLRPEAAAAYRKMAAAAGKDGIRFRVVSAYRSYARQKQLYAQYTRLYGKAYADRISARPGKSEHQTGLALDLGAASGRGQLAGSFAATREAKWLAKNAYKYGFILRYPKGKEKTTGYAYEPWHYRYVGKTISKAMKAQKLKTLEAYYFGP</sequence>
<organism evidence="3 4">
    <name type="scientific">Arthrobacter ginkgonis</name>
    <dbReference type="NCBI Taxonomy" id="1630594"/>
    <lineage>
        <taxon>Bacteria</taxon>
        <taxon>Bacillati</taxon>
        <taxon>Actinomycetota</taxon>
        <taxon>Actinomycetes</taxon>
        <taxon>Micrococcales</taxon>
        <taxon>Micrococcaceae</taxon>
        <taxon>Arthrobacter</taxon>
    </lineage>
</organism>
<dbReference type="SUPFAM" id="SSF55166">
    <property type="entry name" value="Hedgehog/DD-peptidase"/>
    <property type="match status" value="1"/>
</dbReference>
<accession>A0ABP7CIP3</accession>
<protein>
    <recommendedName>
        <fullName evidence="2">D-alanyl-D-alanine carboxypeptidase-like core domain-containing protein</fullName>
    </recommendedName>
</protein>
<evidence type="ECO:0000256" key="1">
    <source>
        <dbReference type="SAM" id="SignalP"/>
    </source>
</evidence>
<dbReference type="Gene3D" id="3.30.1380.10">
    <property type="match status" value="1"/>
</dbReference>
<feature type="domain" description="D-alanyl-D-alanine carboxypeptidase-like core" evidence="2">
    <location>
        <begin position="114"/>
        <end position="242"/>
    </location>
</feature>
<dbReference type="InterPro" id="IPR003709">
    <property type="entry name" value="VanY-like_core_dom"/>
</dbReference>
<keyword evidence="4" id="KW-1185">Reference proteome</keyword>
<dbReference type="PANTHER" id="PTHR34385">
    <property type="entry name" value="D-ALANYL-D-ALANINE CARBOXYPEPTIDASE"/>
    <property type="match status" value="1"/>
</dbReference>
<gene>
    <name evidence="3" type="ORF">GCM10023081_27740</name>
</gene>
<evidence type="ECO:0000259" key="2">
    <source>
        <dbReference type="Pfam" id="PF02557"/>
    </source>
</evidence>
<dbReference type="PANTHER" id="PTHR34385:SF1">
    <property type="entry name" value="PEPTIDOGLYCAN L-ALANYL-D-GLUTAMATE ENDOPEPTIDASE CWLK"/>
    <property type="match status" value="1"/>
</dbReference>
<dbReference type="InterPro" id="IPR052179">
    <property type="entry name" value="DD-CPase-like"/>
</dbReference>
<dbReference type="InterPro" id="IPR009045">
    <property type="entry name" value="Zn_M74/Hedgehog-like"/>
</dbReference>
<reference evidence="4" key="1">
    <citation type="journal article" date="2019" name="Int. J. Syst. Evol. Microbiol.">
        <title>The Global Catalogue of Microorganisms (GCM) 10K type strain sequencing project: providing services to taxonomists for standard genome sequencing and annotation.</title>
        <authorList>
            <consortium name="The Broad Institute Genomics Platform"/>
            <consortium name="The Broad Institute Genome Sequencing Center for Infectious Disease"/>
            <person name="Wu L."/>
            <person name="Ma J."/>
        </authorList>
    </citation>
    <scope>NUCLEOTIDE SEQUENCE [LARGE SCALE GENOMIC DNA]</scope>
    <source>
        <strain evidence="4">JCM 30742</strain>
    </source>
</reference>
<dbReference type="EMBL" id="BAABEO010000019">
    <property type="protein sequence ID" value="GAA3688841.1"/>
    <property type="molecule type" value="Genomic_DNA"/>
</dbReference>
<evidence type="ECO:0000313" key="4">
    <source>
        <dbReference type="Proteomes" id="UP001500752"/>
    </source>
</evidence>
<dbReference type="Proteomes" id="UP001500752">
    <property type="component" value="Unassembled WGS sequence"/>
</dbReference>
<dbReference type="Pfam" id="PF02557">
    <property type="entry name" value="VanY"/>
    <property type="match status" value="1"/>
</dbReference>
<dbReference type="CDD" id="cd14852">
    <property type="entry name" value="LD-carboxypeptidase"/>
    <property type="match status" value="1"/>
</dbReference>
<name>A0ABP7CIP3_9MICC</name>
<keyword evidence="1" id="KW-0732">Signal</keyword>